<dbReference type="InterPro" id="IPR042121">
    <property type="entry name" value="MutL_C_regsub"/>
</dbReference>
<keyword evidence="3 4" id="KW-0234">DNA repair</keyword>
<dbReference type="SMART" id="SM00853">
    <property type="entry name" value="MutL_C"/>
    <property type="match status" value="1"/>
</dbReference>
<name>A0A9D1D8F4_9FIRM</name>
<accession>A0A9D1D8F4</accession>
<dbReference type="Gene3D" id="3.30.1370.100">
    <property type="entry name" value="MutL, C-terminal domain, regulatory subdomain"/>
    <property type="match status" value="1"/>
</dbReference>
<feature type="domain" description="MutL C-terminal dimerisation" evidence="6">
    <location>
        <begin position="479"/>
        <end position="621"/>
    </location>
</feature>
<evidence type="ECO:0000256" key="4">
    <source>
        <dbReference type="HAMAP-Rule" id="MF_00149"/>
    </source>
</evidence>
<dbReference type="GO" id="GO:0016887">
    <property type="term" value="F:ATP hydrolysis activity"/>
    <property type="evidence" value="ECO:0007669"/>
    <property type="project" value="InterPro"/>
</dbReference>
<evidence type="ECO:0000313" key="8">
    <source>
        <dbReference type="EMBL" id="HIR12751.1"/>
    </source>
</evidence>
<dbReference type="InterPro" id="IPR020568">
    <property type="entry name" value="Ribosomal_Su5_D2-typ_SF"/>
</dbReference>
<dbReference type="SMART" id="SM01340">
    <property type="entry name" value="DNA_mis_repair"/>
    <property type="match status" value="1"/>
</dbReference>
<dbReference type="EMBL" id="DVGK01000031">
    <property type="protein sequence ID" value="HIR12751.1"/>
    <property type="molecule type" value="Genomic_DNA"/>
</dbReference>
<dbReference type="GO" id="GO:0140664">
    <property type="term" value="F:ATP-dependent DNA damage sensor activity"/>
    <property type="evidence" value="ECO:0007669"/>
    <property type="project" value="InterPro"/>
</dbReference>
<dbReference type="InterPro" id="IPR014721">
    <property type="entry name" value="Ribsml_uS5_D2-typ_fold_subgr"/>
</dbReference>
<dbReference type="PANTHER" id="PTHR10073:SF12">
    <property type="entry name" value="DNA MISMATCH REPAIR PROTEIN MLH1"/>
    <property type="match status" value="1"/>
</dbReference>
<keyword evidence="8" id="KW-0378">Hydrolase</keyword>
<dbReference type="SUPFAM" id="SSF54211">
    <property type="entry name" value="Ribosomal protein S5 domain 2-like"/>
    <property type="match status" value="1"/>
</dbReference>
<dbReference type="AlphaFoldDB" id="A0A9D1D8F4"/>
<comment type="caution">
    <text evidence="8">The sequence shown here is derived from an EMBL/GenBank/DDBJ whole genome shotgun (WGS) entry which is preliminary data.</text>
</comment>
<evidence type="ECO:0000256" key="2">
    <source>
        <dbReference type="ARBA" id="ARBA00022763"/>
    </source>
</evidence>
<dbReference type="CDD" id="cd00782">
    <property type="entry name" value="MutL_Trans"/>
    <property type="match status" value="1"/>
</dbReference>
<dbReference type="Gene3D" id="3.30.230.10">
    <property type="match status" value="1"/>
</dbReference>
<evidence type="ECO:0000256" key="5">
    <source>
        <dbReference type="SAM" id="MobiDB-lite"/>
    </source>
</evidence>
<dbReference type="InterPro" id="IPR002099">
    <property type="entry name" value="MutL/Mlh/PMS"/>
</dbReference>
<dbReference type="FunFam" id="3.30.565.10:FF:000003">
    <property type="entry name" value="DNA mismatch repair endonuclease MutL"/>
    <property type="match status" value="1"/>
</dbReference>
<evidence type="ECO:0000313" key="9">
    <source>
        <dbReference type="Proteomes" id="UP000886757"/>
    </source>
</evidence>
<dbReference type="Pfam" id="PF01119">
    <property type="entry name" value="DNA_mis_repair"/>
    <property type="match status" value="1"/>
</dbReference>
<dbReference type="PANTHER" id="PTHR10073">
    <property type="entry name" value="DNA MISMATCH REPAIR PROTEIN MLH, PMS, MUTL"/>
    <property type="match status" value="1"/>
</dbReference>
<evidence type="ECO:0000256" key="3">
    <source>
        <dbReference type="ARBA" id="ARBA00023204"/>
    </source>
</evidence>
<keyword evidence="2 4" id="KW-0227">DNA damage</keyword>
<dbReference type="InterPro" id="IPR038973">
    <property type="entry name" value="MutL/Mlh/Pms-like"/>
</dbReference>
<evidence type="ECO:0000259" key="7">
    <source>
        <dbReference type="SMART" id="SM01340"/>
    </source>
</evidence>
<feature type="domain" description="DNA mismatch repair protein S5" evidence="7">
    <location>
        <begin position="209"/>
        <end position="327"/>
    </location>
</feature>
<proteinExistence type="inferred from homology"/>
<dbReference type="HAMAP" id="MF_00149">
    <property type="entry name" value="DNA_mis_repair"/>
    <property type="match status" value="1"/>
</dbReference>
<dbReference type="SUPFAM" id="SSF118116">
    <property type="entry name" value="DNA mismatch repair protein MutL"/>
    <property type="match status" value="1"/>
</dbReference>
<dbReference type="InterPro" id="IPR036890">
    <property type="entry name" value="HATPase_C_sf"/>
</dbReference>
<reference evidence="8" key="1">
    <citation type="submission" date="2020-10" db="EMBL/GenBank/DDBJ databases">
        <authorList>
            <person name="Gilroy R."/>
        </authorList>
    </citation>
    <scope>NUCLEOTIDE SEQUENCE</scope>
    <source>
        <strain evidence="8">ChiSjej4B22-8148</strain>
    </source>
</reference>
<dbReference type="SUPFAM" id="SSF55874">
    <property type="entry name" value="ATPase domain of HSP90 chaperone/DNA topoisomerase II/histidine kinase"/>
    <property type="match status" value="1"/>
</dbReference>
<reference evidence="8" key="2">
    <citation type="journal article" date="2021" name="PeerJ">
        <title>Extensive microbial diversity within the chicken gut microbiome revealed by metagenomics and culture.</title>
        <authorList>
            <person name="Gilroy R."/>
            <person name="Ravi A."/>
            <person name="Getino M."/>
            <person name="Pursley I."/>
            <person name="Horton D.L."/>
            <person name="Alikhan N.F."/>
            <person name="Baker D."/>
            <person name="Gharbi K."/>
            <person name="Hall N."/>
            <person name="Watson M."/>
            <person name="Adriaenssens E.M."/>
            <person name="Foster-Nyarko E."/>
            <person name="Jarju S."/>
            <person name="Secka A."/>
            <person name="Antonio M."/>
            <person name="Oren A."/>
            <person name="Chaudhuri R.R."/>
            <person name="La Ragione R."/>
            <person name="Hildebrand F."/>
            <person name="Pallen M.J."/>
        </authorList>
    </citation>
    <scope>NUCLEOTIDE SEQUENCE</scope>
    <source>
        <strain evidence="8">ChiSjej4B22-8148</strain>
    </source>
</reference>
<dbReference type="GO" id="GO:0030983">
    <property type="term" value="F:mismatched DNA binding"/>
    <property type="evidence" value="ECO:0007669"/>
    <property type="project" value="InterPro"/>
</dbReference>
<dbReference type="GO" id="GO:0032300">
    <property type="term" value="C:mismatch repair complex"/>
    <property type="evidence" value="ECO:0007669"/>
    <property type="project" value="InterPro"/>
</dbReference>
<dbReference type="InterPro" id="IPR042120">
    <property type="entry name" value="MutL_C_dimsub"/>
</dbReference>
<keyword evidence="8" id="KW-0255">Endonuclease</keyword>
<evidence type="ECO:0000256" key="1">
    <source>
        <dbReference type="ARBA" id="ARBA00006082"/>
    </source>
</evidence>
<protein>
    <recommendedName>
        <fullName evidence="4">DNA mismatch repair protein MutL</fullName>
    </recommendedName>
</protein>
<sequence>MNEIRLLSQETIDKIAAGEVVERPSSVVKELVENAIDAGANAVTVEIREGGISLIRITDNGSGIVPEQVRAAFLRHATSKIRSVEDLLTAGTLGFRGEALSSIAAVSQVELITKTAGSLTGVRYCIEGGAEKSLEEIGAPEGTTFLVRNLFYNTPARKKFLKTPVTEAGYVSDLMERLALSHPEVSFKFMSNGQTKLHTSGNNNLKDMIYGIYGREIAANLVKIDVEGRGLHIGGFIGKPVISRGNRNYENYFVNGRYVRSAILSKAIEEAYKPFMMSHRYPFTALVLTLDAEELDVNVHPTKMEVRFADQAGIYEQVYQAVKEGLVARELIPEISLEKNSRNSRDIEKKEETKKYPEPFEQVRRQLITESQSPYQVKYPQGALKRPDMENSFREARENTSAVSKAPGQMKPVTGNIAKVPSPQAEESLVQKEPEVTLRNSGKAEPEAEKPAAKEPQPKQETFFTEKLLDEKSVPMHKLIGQVFGTYWLVEFQDKLYIIDQHAAHEKVLYERFMKQLEQKQQTSQMISPPLVVTLNMQEEELLKKYRERFEEVGFEIEPFGGREYSIRAVPGNLYGIADRELFLEILDNLSDLSDRESIQVIHEKIAMMSCKAAVKGNHTMSAREADALIGELLKLDNPYNCPHGRPTIVSMTKYEMEKKFKRIV</sequence>
<feature type="region of interest" description="Disordered" evidence="5">
    <location>
        <begin position="421"/>
        <end position="461"/>
    </location>
</feature>
<feature type="compositionally biased region" description="Basic and acidic residues" evidence="5">
    <location>
        <begin position="429"/>
        <end position="458"/>
    </location>
</feature>
<dbReference type="InterPro" id="IPR014762">
    <property type="entry name" value="DNA_mismatch_repair_CS"/>
</dbReference>
<organism evidence="8 9">
    <name type="scientific">Candidatus Choladousia intestinavium</name>
    <dbReference type="NCBI Taxonomy" id="2840727"/>
    <lineage>
        <taxon>Bacteria</taxon>
        <taxon>Bacillati</taxon>
        <taxon>Bacillota</taxon>
        <taxon>Clostridia</taxon>
        <taxon>Lachnospirales</taxon>
        <taxon>Lachnospiraceae</taxon>
        <taxon>Lachnospiraceae incertae sedis</taxon>
        <taxon>Candidatus Choladousia</taxon>
    </lineage>
</organism>
<comment type="function">
    <text evidence="4">This protein is involved in the repair of mismatches in DNA. It is required for dam-dependent methyl-directed DNA mismatch repair. May act as a 'molecular matchmaker', a protein that promotes the formation of a stable complex between two or more DNA-binding proteins in an ATP-dependent manner without itself being part of a final effector complex.</text>
</comment>
<dbReference type="InterPro" id="IPR014790">
    <property type="entry name" value="MutL_C"/>
</dbReference>
<comment type="similarity">
    <text evidence="1 4">Belongs to the DNA mismatch repair MutL/HexB family.</text>
</comment>
<dbReference type="Gene3D" id="3.30.1540.20">
    <property type="entry name" value="MutL, C-terminal domain, dimerisation subdomain"/>
    <property type="match status" value="1"/>
</dbReference>
<dbReference type="InterPro" id="IPR013507">
    <property type="entry name" value="DNA_mismatch_S5_2-like"/>
</dbReference>
<dbReference type="Pfam" id="PF13589">
    <property type="entry name" value="HATPase_c_3"/>
    <property type="match status" value="1"/>
</dbReference>
<dbReference type="InterPro" id="IPR037198">
    <property type="entry name" value="MutL_C_sf"/>
</dbReference>
<dbReference type="Proteomes" id="UP000886757">
    <property type="component" value="Unassembled WGS sequence"/>
</dbReference>
<dbReference type="GO" id="GO:0005524">
    <property type="term" value="F:ATP binding"/>
    <property type="evidence" value="ECO:0007669"/>
    <property type="project" value="InterPro"/>
</dbReference>
<dbReference type="CDD" id="cd16926">
    <property type="entry name" value="HATPase_MutL-MLH-PMS-like"/>
    <property type="match status" value="1"/>
</dbReference>
<evidence type="ECO:0000259" key="6">
    <source>
        <dbReference type="SMART" id="SM00853"/>
    </source>
</evidence>
<dbReference type="Gene3D" id="3.30.565.10">
    <property type="entry name" value="Histidine kinase-like ATPase, C-terminal domain"/>
    <property type="match status" value="1"/>
</dbReference>
<dbReference type="PROSITE" id="PS00058">
    <property type="entry name" value="DNA_MISMATCH_REPAIR_1"/>
    <property type="match status" value="1"/>
</dbReference>
<dbReference type="NCBIfam" id="TIGR00585">
    <property type="entry name" value="mutl"/>
    <property type="match status" value="1"/>
</dbReference>
<keyword evidence="8" id="KW-0540">Nuclease</keyword>
<dbReference type="Pfam" id="PF08676">
    <property type="entry name" value="MutL_C"/>
    <property type="match status" value="1"/>
</dbReference>
<dbReference type="InterPro" id="IPR020667">
    <property type="entry name" value="DNA_mismatch_repair_MutL"/>
</dbReference>
<gene>
    <name evidence="4 8" type="primary">mutL</name>
    <name evidence="8" type="ORF">IAB31_02365</name>
</gene>
<dbReference type="GO" id="GO:0006298">
    <property type="term" value="P:mismatch repair"/>
    <property type="evidence" value="ECO:0007669"/>
    <property type="project" value="UniProtKB-UniRule"/>
</dbReference>
<dbReference type="GO" id="GO:0004519">
    <property type="term" value="F:endonuclease activity"/>
    <property type="evidence" value="ECO:0007669"/>
    <property type="project" value="UniProtKB-KW"/>
</dbReference>